<feature type="region of interest" description="Disordered" evidence="1">
    <location>
        <begin position="35"/>
        <end position="58"/>
    </location>
</feature>
<name>A0A839DY25_9PSEU</name>
<gene>
    <name evidence="2" type="ORF">FHX42_001714</name>
</gene>
<accession>A0A839DY25</accession>
<dbReference type="EMBL" id="JACGWZ010000002">
    <property type="protein sequence ID" value="MBA8824367.1"/>
    <property type="molecule type" value="Genomic_DNA"/>
</dbReference>
<reference evidence="2 3" key="1">
    <citation type="submission" date="2020-07" db="EMBL/GenBank/DDBJ databases">
        <title>Sequencing the genomes of 1000 actinobacteria strains.</title>
        <authorList>
            <person name="Klenk H.-P."/>
        </authorList>
    </citation>
    <scope>NUCLEOTIDE SEQUENCE [LARGE SCALE GENOMIC DNA]</scope>
    <source>
        <strain evidence="2 3">DSM 45975</strain>
    </source>
</reference>
<evidence type="ECO:0000313" key="2">
    <source>
        <dbReference type="EMBL" id="MBA8824367.1"/>
    </source>
</evidence>
<evidence type="ECO:0000256" key="1">
    <source>
        <dbReference type="SAM" id="MobiDB-lite"/>
    </source>
</evidence>
<dbReference type="RefSeq" id="WP_182543668.1">
    <property type="nucleotide sequence ID" value="NZ_JACGWZ010000002.1"/>
</dbReference>
<comment type="caution">
    <text evidence="2">The sequence shown here is derived from an EMBL/GenBank/DDBJ whole genome shotgun (WGS) entry which is preliminary data.</text>
</comment>
<dbReference type="Proteomes" id="UP000569329">
    <property type="component" value="Unassembled WGS sequence"/>
</dbReference>
<protein>
    <submittedName>
        <fullName evidence="2">Uncharacterized protein</fullName>
    </submittedName>
</protein>
<sequence>MATVWVTLAAEAVVLLALASAAITWVRRTPVETDAVEQVSTPGQDVGQPATPLMQQPA</sequence>
<proteinExistence type="predicted"/>
<dbReference type="AlphaFoldDB" id="A0A839DY25"/>
<keyword evidence="3" id="KW-1185">Reference proteome</keyword>
<evidence type="ECO:0000313" key="3">
    <source>
        <dbReference type="Proteomes" id="UP000569329"/>
    </source>
</evidence>
<organism evidence="2 3">
    <name type="scientific">Halosaccharopolyspora lacisalsi</name>
    <dbReference type="NCBI Taxonomy" id="1000566"/>
    <lineage>
        <taxon>Bacteria</taxon>
        <taxon>Bacillati</taxon>
        <taxon>Actinomycetota</taxon>
        <taxon>Actinomycetes</taxon>
        <taxon>Pseudonocardiales</taxon>
        <taxon>Pseudonocardiaceae</taxon>
        <taxon>Halosaccharopolyspora</taxon>
    </lineage>
</organism>